<keyword evidence="6" id="KW-1185">Reference proteome</keyword>
<dbReference type="PANTHER" id="PTHR36710:SF13">
    <property type="entry name" value="PUTATIVE-RELATED"/>
    <property type="match status" value="1"/>
</dbReference>
<dbReference type="STRING" id="3827.A0A1S2YQ02"/>
<dbReference type="Proteomes" id="UP000087171">
    <property type="component" value="Chromosome Ca7"/>
</dbReference>
<evidence type="ECO:0000313" key="6">
    <source>
        <dbReference type="Proteomes" id="UP000087171"/>
    </source>
</evidence>
<keyword evidence="1 4" id="KW-0732">Signal</keyword>
<dbReference type="OrthoDB" id="1918674at2759"/>
<dbReference type="NCBIfam" id="TIGR01614">
    <property type="entry name" value="PME_inhib"/>
    <property type="match status" value="1"/>
</dbReference>
<evidence type="ECO:0000256" key="1">
    <source>
        <dbReference type="ARBA" id="ARBA00022729"/>
    </source>
</evidence>
<dbReference type="eggNOG" id="ENOG502S67R">
    <property type="taxonomic scope" value="Eukaryota"/>
</dbReference>
<dbReference type="InterPro" id="IPR006501">
    <property type="entry name" value="Pectinesterase_inhib_dom"/>
</dbReference>
<evidence type="ECO:0000256" key="3">
    <source>
        <dbReference type="ARBA" id="ARBA00038471"/>
    </source>
</evidence>
<reference evidence="6" key="1">
    <citation type="journal article" date="2013" name="Nat. Biotechnol.">
        <title>Draft genome sequence of chickpea (Cicer arietinum) provides a resource for trait improvement.</title>
        <authorList>
            <person name="Varshney R.K."/>
            <person name="Song C."/>
            <person name="Saxena R.K."/>
            <person name="Azam S."/>
            <person name="Yu S."/>
            <person name="Sharpe A.G."/>
            <person name="Cannon S."/>
            <person name="Baek J."/>
            <person name="Rosen B.D."/>
            <person name="Tar'an B."/>
            <person name="Millan T."/>
            <person name="Zhang X."/>
            <person name="Ramsay L.D."/>
            <person name="Iwata A."/>
            <person name="Wang Y."/>
            <person name="Nelson W."/>
            <person name="Farmer A.D."/>
            <person name="Gaur P.M."/>
            <person name="Soderlund C."/>
            <person name="Penmetsa R.V."/>
            <person name="Xu C."/>
            <person name="Bharti A.K."/>
            <person name="He W."/>
            <person name="Winter P."/>
            <person name="Zhao S."/>
            <person name="Hane J.K."/>
            <person name="Carrasquilla-Garcia N."/>
            <person name="Condie J.A."/>
            <person name="Upadhyaya H.D."/>
            <person name="Luo M.C."/>
            <person name="Thudi M."/>
            <person name="Gowda C.L."/>
            <person name="Singh N.P."/>
            <person name="Lichtenzveig J."/>
            <person name="Gali K.K."/>
            <person name="Rubio J."/>
            <person name="Nadarajan N."/>
            <person name="Dolezel J."/>
            <person name="Bansal K.C."/>
            <person name="Xu X."/>
            <person name="Edwards D."/>
            <person name="Zhang G."/>
            <person name="Kahl G."/>
            <person name="Gil J."/>
            <person name="Singh K.B."/>
            <person name="Datta S.K."/>
            <person name="Jackson S.A."/>
            <person name="Wang J."/>
            <person name="Cook D.R."/>
        </authorList>
    </citation>
    <scope>NUCLEOTIDE SEQUENCE [LARGE SCALE GENOMIC DNA]</scope>
    <source>
        <strain evidence="6">cv. CDC Frontier</strain>
    </source>
</reference>
<comment type="similarity">
    <text evidence="3">Belongs to the PMEI family.</text>
</comment>
<dbReference type="CDD" id="cd15796">
    <property type="entry name" value="CIF_like"/>
    <property type="match status" value="1"/>
</dbReference>
<feature type="chain" id="PRO_5010349622" evidence="4">
    <location>
        <begin position="21"/>
        <end position="170"/>
    </location>
</feature>
<keyword evidence="2" id="KW-1015">Disulfide bond</keyword>
<dbReference type="SMART" id="SM00856">
    <property type="entry name" value="PMEI"/>
    <property type="match status" value="1"/>
</dbReference>
<dbReference type="PaxDb" id="3827-XP_004508125.1"/>
<dbReference type="PANTHER" id="PTHR36710">
    <property type="entry name" value="PECTINESTERASE INHIBITOR-LIKE"/>
    <property type="match status" value="1"/>
</dbReference>
<name>A0A1S2YQ02_CICAR</name>
<dbReference type="AlphaFoldDB" id="A0A1S2YQ02"/>
<dbReference type="GeneID" id="101495921"/>
<organism evidence="6 7">
    <name type="scientific">Cicer arietinum</name>
    <name type="common">Chickpea</name>
    <name type="synonym">Garbanzo</name>
    <dbReference type="NCBI Taxonomy" id="3827"/>
    <lineage>
        <taxon>Eukaryota</taxon>
        <taxon>Viridiplantae</taxon>
        <taxon>Streptophyta</taxon>
        <taxon>Embryophyta</taxon>
        <taxon>Tracheophyta</taxon>
        <taxon>Spermatophyta</taxon>
        <taxon>Magnoliopsida</taxon>
        <taxon>eudicotyledons</taxon>
        <taxon>Gunneridae</taxon>
        <taxon>Pentapetalae</taxon>
        <taxon>rosids</taxon>
        <taxon>fabids</taxon>
        <taxon>Fabales</taxon>
        <taxon>Fabaceae</taxon>
        <taxon>Papilionoideae</taxon>
        <taxon>50 kb inversion clade</taxon>
        <taxon>NPAAA clade</taxon>
        <taxon>Hologalegina</taxon>
        <taxon>IRL clade</taxon>
        <taxon>Cicereae</taxon>
        <taxon>Cicer</taxon>
    </lineage>
</organism>
<dbReference type="RefSeq" id="XP_004508125.1">
    <property type="nucleotide sequence ID" value="XM_004508068.3"/>
</dbReference>
<evidence type="ECO:0000256" key="2">
    <source>
        <dbReference type="ARBA" id="ARBA00023157"/>
    </source>
</evidence>
<evidence type="ECO:0000256" key="4">
    <source>
        <dbReference type="SAM" id="SignalP"/>
    </source>
</evidence>
<protein>
    <submittedName>
        <fullName evidence="7">Cell wall / vacuolar inhibitor of fructosidase 1-like</fullName>
    </submittedName>
</protein>
<evidence type="ECO:0000313" key="7">
    <source>
        <dbReference type="RefSeq" id="XP_004508125.1"/>
    </source>
</evidence>
<dbReference type="Gene3D" id="1.20.140.40">
    <property type="entry name" value="Invertase/pectin methylesterase inhibitor family protein"/>
    <property type="match status" value="1"/>
</dbReference>
<feature type="signal peptide" evidence="4">
    <location>
        <begin position="1"/>
        <end position="20"/>
    </location>
</feature>
<reference evidence="7" key="2">
    <citation type="submission" date="2025-08" db="UniProtKB">
        <authorList>
            <consortium name="RefSeq"/>
        </authorList>
    </citation>
    <scope>IDENTIFICATION</scope>
    <source>
        <tissue evidence="7">Etiolated seedlings</tissue>
    </source>
</reference>
<feature type="domain" description="Pectinesterase inhibitor" evidence="5">
    <location>
        <begin position="26"/>
        <end position="165"/>
    </location>
</feature>
<dbReference type="InterPro" id="IPR034087">
    <property type="entry name" value="C/VIF1"/>
</dbReference>
<dbReference type="InterPro" id="IPR052421">
    <property type="entry name" value="PCW_Enzyme_Inhibitor"/>
</dbReference>
<dbReference type="FunFam" id="1.20.140.40:FF:000009">
    <property type="entry name" value="Invertase/pectin methylesterase inhibitor family protein"/>
    <property type="match status" value="1"/>
</dbReference>
<dbReference type="SUPFAM" id="SSF101148">
    <property type="entry name" value="Plant invertase/pectin methylesterase inhibitor"/>
    <property type="match status" value="1"/>
</dbReference>
<dbReference type="InterPro" id="IPR035513">
    <property type="entry name" value="Invertase/methylesterase_inhib"/>
</dbReference>
<gene>
    <name evidence="7" type="primary">LOC101495921</name>
</gene>
<evidence type="ECO:0000259" key="5">
    <source>
        <dbReference type="SMART" id="SM00856"/>
    </source>
</evidence>
<accession>A0A1S2YQ02</accession>
<proteinExistence type="inferred from homology"/>
<dbReference type="GO" id="GO:0004857">
    <property type="term" value="F:enzyme inhibitor activity"/>
    <property type="evidence" value="ECO:0007669"/>
    <property type="project" value="InterPro"/>
</dbReference>
<dbReference type="Pfam" id="PF04043">
    <property type="entry name" value="PMEI"/>
    <property type="match status" value="1"/>
</dbReference>
<dbReference type="KEGG" id="cam:101495921"/>
<sequence length="170" mass="17942">MSMIKPFILILCTIVVVTQGKTVTTNNANLIQQTCRKTPNYGLCIQYLNGSPGSSTADVNGLAQIMVNVIKTKASIALNKIHQIIGRSAQKVALNSCVDKYNAVLVADIPQAIQALQRGNPKFAEDGANDAAVEANSCENGFSGKSPLTAENRATQDAAAITAAIVRLLL</sequence>